<comment type="caution">
    <text evidence="2">The sequence shown here is derived from an EMBL/GenBank/DDBJ whole genome shotgun (WGS) entry which is preliminary data.</text>
</comment>
<name>A0AAN5IBI8_9BILA</name>
<gene>
    <name evidence="2" type="ORF">PMAYCL1PPCAC_28320</name>
</gene>
<reference evidence="3" key="1">
    <citation type="submission" date="2022-10" db="EMBL/GenBank/DDBJ databases">
        <title>Genome assembly of Pristionchus species.</title>
        <authorList>
            <person name="Yoshida K."/>
            <person name="Sommer R.J."/>
        </authorList>
    </citation>
    <scope>NUCLEOTIDE SEQUENCE [LARGE SCALE GENOMIC DNA]</scope>
    <source>
        <strain evidence="3">RS5460</strain>
    </source>
</reference>
<dbReference type="EMBL" id="BTRK01000006">
    <property type="protein sequence ID" value="GMR58125.1"/>
    <property type="molecule type" value="Genomic_DNA"/>
</dbReference>
<evidence type="ECO:0000313" key="3">
    <source>
        <dbReference type="Proteomes" id="UP001328107"/>
    </source>
</evidence>
<dbReference type="AlphaFoldDB" id="A0AAN5IBI8"/>
<feature type="compositionally biased region" description="Basic and acidic residues" evidence="1">
    <location>
        <begin position="86"/>
        <end position="104"/>
    </location>
</feature>
<proteinExistence type="predicted"/>
<accession>A0AAN5IBI8</accession>
<organism evidence="2 3">
    <name type="scientific">Pristionchus mayeri</name>
    <dbReference type="NCBI Taxonomy" id="1317129"/>
    <lineage>
        <taxon>Eukaryota</taxon>
        <taxon>Metazoa</taxon>
        <taxon>Ecdysozoa</taxon>
        <taxon>Nematoda</taxon>
        <taxon>Chromadorea</taxon>
        <taxon>Rhabditida</taxon>
        <taxon>Rhabditina</taxon>
        <taxon>Diplogasteromorpha</taxon>
        <taxon>Diplogasteroidea</taxon>
        <taxon>Neodiplogasteridae</taxon>
        <taxon>Pristionchus</taxon>
    </lineage>
</organism>
<feature type="region of interest" description="Disordered" evidence="1">
    <location>
        <begin position="26"/>
        <end position="104"/>
    </location>
</feature>
<evidence type="ECO:0000256" key="1">
    <source>
        <dbReference type="SAM" id="MobiDB-lite"/>
    </source>
</evidence>
<sequence>MTEAARARADAAAAQRAAISATRAARAAVNGGGAARRPPAVPQQQRAALAAGTRRVTAATAGPARRRSRLSGEYTTPSHRQQAVRRRSEQHSPLRGRDAVARADADVVSLPQPVNYYETPRRSERIAALRLRAAGGAGPQ</sequence>
<evidence type="ECO:0000313" key="2">
    <source>
        <dbReference type="EMBL" id="GMR58125.1"/>
    </source>
</evidence>
<protein>
    <submittedName>
        <fullName evidence="2">Uncharacterized protein</fullName>
    </submittedName>
</protein>
<dbReference type="Proteomes" id="UP001328107">
    <property type="component" value="Unassembled WGS sequence"/>
</dbReference>
<feature type="compositionally biased region" description="Low complexity" evidence="1">
    <location>
        <begin position="26"/>
        <end position="63"/>
    </location>
</feature>
<keyword evidence="3" id="KW-1185">Reference proteome</keyword>